<name>A0ABM1W3X0_APLCA</name>
<keyword evidence="2" id="KW-1133">Transmembrane helix</keyword>
<evidence type="ECO:0000256" key="2">
    <source>
        <dbReference type="SAM" id="Phobius"/>
    </source>
</evidence>
<keyword evidence="2" id="KW-0472">Membrane</keyword>
<evidence type="ECO:0000256" key="1">
    <source>
        <dbReference type="SAM" id="MobiDB-lite"/>
    </source>
</evidence>
<organism evidence="3 4">
    <name type="scientific">Aplysia californica</name>
    <name type="common">California sea hare</name>
    <dbReference type="NCBI Taxonomy" id="6500"/>
    <lineage>
        <taxon>Eukaryota</taxon>
        <taxon>Metazoa</taxon>
        <taxon>Spiralia</taxon>
        <taxon>Lophotrochozoa</taxon>
        <taxon>Mollusca</taxon>
        <taxon>Gastropoda</taxon>
        <taxon>Heterobranchia</taxon>
        <taxon>Euthyneura</taxon>
        <taxon>Tectipleura</taxon>
        <taxon>Aplysiida</taxon>
        <taxon>Aplysioidea</taxon>
        <taxon>Aplysiidae</taxon>
        <taxon>Aplysia</taxon>
    </lineage>
</organism>
<gene>
    <name evidence="4" type="primary">LOC101845440</name>
</gene>
<dbReference type="RefSeq" id="XP_035829363.1">
    <property type="nucleotide sequence ID" value="XM_035973470.1"/>
</dbReference>
<feature type="region of interest" description="Disordered" evidence="1">
    <location>
        <begin position="568"/>
        <end position="587"/>
    </location>
</feature>
<keyword evidence="3" id="KW-1185">Reference proteome</keyword>
<evidence type="ECO:0000313" key="4">
    <source>
        <dbReference type="RefSeq" id="XP_035829363.1"/>
    </source>
</evidence>
<sequence>MGNYLGPHEDTSLDWNNNNDQTLTCRSESSLGQTGPSISKTVKFAYGPSSATLTFSPTNPSSLCQGTSLSVVSTCAVDQSTVNPQPDYKISVNGVQVGTSVQQTLQLQGGTHNVSCRVENWLFPADLFTDVAETFTVRIPPPDPPEITVSQPLVLSTGEILVKDNVATSVRCVVRGGYPATIDVSLSCPSSQPGSSDVSSVVVTRSQGTQCSCTATHDSGCYNKRSDVTIKAAYGPEGVTLERKNVRLEETGTYNLCPSATSDIIMECSVGVVYPAASFRLTMTPTGTKTADACTGNNKCSYEIVPSRGGNHKFWCVAVNSAFGDMSGDSPFVQVYVREPPKHAPKLTINGKYFTGVTADNSVVFVDGQENSMVCRVDGGFPEVSPSDIYVQCDGVNVTDGKVVFTPYLNATYCTCRARHTSGCYDLSTEVLVIVIFLNETVGEQSGDQTTIAAAVGAACATLVLCCVTTAVVYWFLKRKGCFRWMAKPIEEQSGITRDNNVGREDSQYEDVDLDMSLQDNSTLGHREESLYVDVDSDHISSQDIHTPVLNGKTVAVIVTQTDGDERRFNNTSVTSSVSTTKQEERSKENQYVDADMVLINAKKANTQIVIGKTTSINNKSNTPQADCDDGRRYNNVSLTSPESELYVSCDPEVEYFNLKIDEEMDGNNCPPRNSSSIKEIM</sequence>
<evidence type="ECO:0000313" key="3">
    <source>
        <dbReference type="Proteomes" id="UP000694888"/>
    </source>
</evidence>
<dbReference type="GeneID" id="101845440"/>
<feature type="compositionally biased region" description="Low complexity" evidence="1">
    <location>
        <begin position="572"/>
        <end position="581"/>
    </location>
</feature>
<dbReference type="Proteomes" id="UP000694888">
    <property type="component" value="Unplaced"/>
</dbReference>
<feature type="transmembrane region" description="Helical" evidence="2">
    <location>
        <begin position="452"/>
        <end position="477"/>
    </location>
</feature>
<proteinExistence type="predicted"/>
<protein>
    <submittedName>
        <fullName evidence="4">Uncharacterized protein LOC101845440</fullName>
    </submittedName>
</protein>
<keyword evidence="2" id="KW-0812">Transmembrane</keyword>
<accession>A0ABM1W3X0</accession>
<reference evidence="4" key="1">
    <citation type="submission" date="2025-08" db="UniProtKB">
        <authorList>
            <consortium name="RefSeq"/>
        </authorList>
    </citation>
    <scope>IDENTIFICATION</scope>
</reference>